<dbReference type="EMBL" id="QKWP01000307">
    <property type="protein sequence ID" value="RIB22475.1"/>
    <property type="molecule type" value="Genomic_DNA"/>
</dbReference>
<evidence type="ECO:0000313" key="2">
    <source>
        <dbReference type="EMBL" id="RIB22475.1"/>
    </source>
</evidence>
<feature type="transmembrane region" description="Helical" evidence="1">
    <location>
        <begin position="7"/>
        <end position="25"/>
    </location>
</feature>
<accession>A0A397VJ20</accession>
<name>A0A397VJ20_9GLOM</name>
<comment type="caution">
    <text evidence="2">The sequence shown here is derived from an EMBL/GenBank/DDBJ whole genome shotgun (WGS) entry which is preliminary data.</text>
</comment>
<keyword evidence="1" id="KW-0812">Transmembrane</keyword>
<dbReference type="OrthoDB" id="2440769at2759"/>
<dbReference type="AlphaFoldDB" id="A0A397VJ20"/>
<gene>
    <name evidence="2" type="ORF">C2G38_2173859</name>
</gene>
<sequence length="829" mass="95860">MSKRPHLSIKLISLGIFLYPIRIGWQTVFEQNNKRFYMHITGHESSEAEPEYRSQSGSNYSNIEATSSLAITSLYHKLFSNSKTKFSGPYILGWDDSELLELSLEGVQFRPFAFKIEKFLLYVISLGIGSNIEMMGAGIKYMSSFIGEFKKKRKNPNDVWTNVGLYKKFRGTQLFGLEHSLTQKIINNQHKPTCTPDAWNDEILMNNIPILELREKLQQLYPSQYVFSERKLCAWRTLLKASGCTNITPFKRDQSEYEFWSRSSTSHIDQNILQFLHDSGFLHTIPNYISSKTIAKARTYYNINGPGCLIHNKTTITRVRISEESEKQFENFFSDKNIVNLSSYKVDKYGLPLKYIKDQKETFYKNDLGSLCLTCAEYGYNTFDNLKELIKNKIEHKGEQNLLGFPNYELLGSDLSDYELLNLVLVGIMHISSFGYTSHVEYLEHCLQNAFGQCLKPHRSNCKECNKVSKLLTSRKTYLNTQFNANLLTLDKDGAIIVVDYKMKILPKSAHKVKSDFYGKSGCPYIQHYIKPSWIKIILDNGDHYHCSKLMSIIANWKLWYDIEIAHAIKCYVRLGYNINEEENIVEAIKNIKSTSVANIQPNRNKNIKKPKLSRISNWFEFKWPIEGEYIGFICAQALHHFGAWNNFSPAVISKSRDEVEQPRPSPKASDYTIMNSSWIVPVPSNKLDQRGLSYNAEENKTNLISLLKVNVQQETSNMIKKMKDTHMAISDEVNDKITVESKKRRGKHMTETIKEILKSFFHAGDEDKSERYMAKEMHQDLQQRVQMGELEAEEIPQLKTIENWISRYSSLHKKEVAKNAKASQKNIK</sequence>
<evidence type="ECO:0000256" key="1">
    <source>
        <dbReference type="SAM" id="Phobius"/>
    </source>
</evidence>
<evidence type="ECO:0000313" key="3">
    <source>
        <dbReference type="Proteomes" id="UP000266673"/>
    </source>
</evidence>
<keyword evidence="1" id="KW-0472">Membrane</keyword>
<keyword evidence="1" id="KW-1133">Transmembrane helix</keyword>
<keyword evidence="3" id="KW-1185">Reference proteome</keyword>
<protein>
    <submittedName>
        <fullName evidence="2">Uncharacterized protein</fullName>
    </submittedName>
</protein>
<dbReference type="Proteomes" id="UP000266673">
    <property type="component" value="Unassembled WGS sequence"/>
</dbReference>
<reference evidence="2 3" key="1">
    <citation type="submission" date="2018-06" db="EMBL/GenBank/DDBJ databases">
        <title>Comparative genomics reveals the genomic features of Rhizophagus irregularis, R. cerebriforme, R. diaphanum and Gigaspora rosea, and their symbiotic lifestyle signature.</title>
        <authorList>
            <person name="Morin E."/>
            <person name="San Clemente H."/>
            <person name="Chen E.C.H."/>
            <person name="De La Providencia I."/>
            <person name="Hainaut M."/>
            <person name="Kuo A."/>
            <person name="Kohler A."/>
            <person name="Murat C."/>
            <person name="Tang N."/>
            <person name="Roy S."/>
            <person name="Loubradou J."/>
            <person name="Henrissat B."/>
            <person name="Grigoriev I.V."/>
            <person name="Corradi N."/>
            <person name="Roux C."/>
            <person name="Martin F.M."/>
        </authorList>
    </citation>
    <scope>NUCLEOTIDE SEQUENCE [LARGE SCALE GENOMIC DNA]</scope>
    <source>
        <strain evidence="2 3">DAOM 194757</strain>
    </source>
</reference>
<proteinExistence type="predicted"/>
<organism evidence="2 3">
    <name type="scientific">Gigaspora rosea</name>
    <dbReference type="NCBI Taxonomy" id="44941"/>
    <lineage>
        <taxon>Eukaryota</taxon>
        <taxon>Fungi</taxon>
        <taxon>Fungi incertae sedis</taxon>
        <taxon>Mucoromycota</taxon>
        <taxon>Glomeromycotina</taxon>
        <taxon>Glomeromycetes</taxon>
        <taxon>Diversisporales</taxon>
        <taxon>Gigasporaceae</taxon>
        <taxon>Gigaspora</taxon>
    </lineage>
</organism>